<sequence length="268" mass="29460">MHFVPVNAVNPRLKGSRHLSRVEIVGGTTHPASSYTYGIFSPMEGPVATMLSRRILYSTSISLLRLSSTTDAANVTRFVAVHQRAAAAFERRVNTEFAGLNGTKVVDEVVLRNGNSSFSKGEGKKKERGKSAKKIEAAYASAFRKWLDAQPLKVIGICTTGGGVEMQRARECMHLGVGGTKGEERGGGGGGGGEKRLKREDRTRNTGRRREGRSSTRTGTRNVKPEGDRRRVPRCNDAAFRRMLNVHFPNSESYLSVNQANERKQNLR</sequence>
<organism evidence="2 3">
    <name type="scientific">Temnothorax longispinosus</name>
    <dbReference type="NCBI Taxonomy" id="300112"/>
    <lineage>
        <taxon>Eukaryota</taxon>
        <taxon>Metazoa</taxon>
        <taxon>Ecdysozoa</taxon>
        <taxon>Arthropoda</taxon>
        <taxon>Hexapoda</taxon>
        <taxon>Insecta</taxon>
        <taxon>Pterygota</taxon>
        <taxon>Neoptera</taxon>
        <taxon>Endopterygota</taxon>
        <taxon>Hymenoptera</taxon>
        <taxon>Apocrita</taxon>
        <taxon>Aculeata</taxon>
        <taxon>Formicoidea</taxon>
        <taxon>Formicidae</taxon>
        <taxon>Myrmicinae</taxon>
        <taxon>Temnothorax</taxon>
    </lineage>
</organism>
<evidence type="ECO:0000313" key="3">
    <source>
        <dbReference type="Proteomes" id="UP000310200"/>
    </source>
</evidence>
<dbReference type="AlphaFoldDB" id="A0A4S2K001"/>
<reference evidence="2 3" key="1">
    <citation type="journal article" date="2019" name="Philos. Trans. R. Soc. Lond., B, Biol. Sci.">
        <title>Ant behaviour and brain gene expression of defending hosts depend on the ecological success of the intruding social parasite.</title>
        <authorList>
            <person name="Kaur R."/>
            <person name="Stoldt M."/>
            <person name="Jongepier E."/>
            <person name="Feldmeyer B."/>
            <person name="Menzel F."/>
            <person name="Bornberg-Bauer E."/>
            <person name="Foitzik S."/>
        </authorList>
    </citation>
    <scope>NUCLEOTIDE SEQUENCE [LARGE SCALE GENOMIC DNA]</scope>
    <source>
        <tissue evidence="2">Whole body</tissue>
    </source>
</reference>
<evidence type="ECO:0000313" key="2">
    <source>
        <dbReference type="EMBL" id="TGZ40377.1"/>
    </source>
</evidence>
<accession>A0A4S2K001</accession>
<dbReference type="Proteomes" id="UP000310200">
    <property type="component" value="Unassembled WGS sequence"/>
</dbReference>
<dbReference type="EMBL" id="QBLH01003278">
    <property type="protein sequence ID" value="TGZ40377.1"/>
    <property type="molecule type" value="Genomic_DNA"/>
</dbReference>
<keyword evidence="3" id="KW-1185">Reference proteome</keyword>
<gene>
    <name evidence="2" type="ORF">DBV15_07540</name>
</gene>
<name>A0A4S2K001_9HYME</name>
<feature type="region of interest" description="Disordered" evidence="1">
    <location>
        <begin position="177"/>
        <end position="235"/>
    </location>
</feature>
<comment type="caution">
    <text evidence="2">The sequence shown here is derived from an EMBL/GenBank/DDBJ whole genome shotgun (WGS) entry which is preliminary data.</text>
</comment>
<evidence type="ECO:0000256" key="1">
    <source>
        <dbReference type="SAM" id="MobiDB-lite"/>
    </source>
</evidence>
<proteinExistence type="predicted"/>
<protein>
    <submittedName>
        <fullName evidence="2">Uncharacterized protein</fullName>
    </submittedName>
</protein>
<feature type="compositionally biased region" description="Basic and acidic residues" evidence="1">
    <location>
        <begin position="193"/>
        <end position="214"/>
    </location>
</feature>